<dbReference type="Proteomes" id="UP000681722">
    <property type="component" value="Unassembled WGS sequence"/>
</dbReference>
<dbReference type="EMBL" id="CAJOBC010009053">
    <property type="protein sequence ID" value="CAF3978124.1"/>
    <property type="molecule type" value="Genomic_DNA"/>
</dbReference>
<proteinExistence type="predicted"/>
<protein>
    <submittedName>
        <fullName evidence="1">Uncharacterized protein</fullName>
    </submittedName>
</protein>
<sequence length="107" mass="12297">NSLTLCKVILYGLKSCDLIYNVLREEDEDDTFIYKDKNQNSSSHATSSVTLDQKDYLNVHVKPVVNEERKLNDHEVSPVRILIRKTSRGKHKVCVSQTLLRTHTAEL</sequence>
<evidence type="ECO:0000313" key="3">
    <source>
        <dbReference type="Proteomes" id="UP000663829"/>
    </source>
</evidence>
<comment type="caution">
    <text evidence="1">The sequence shown here is derived from an EMBL/GenBank/DDBJ whole genome shotgun (WGS) entry which is preliminary data.</text>
</comment>
<feature type="non-terminal residue" evidence="1">
    <location>
        <position position="1"/>
    </location>
</feature>
<evidence type="ECO:0000313" key="2">
    <source>
        <dbReference type="EMBL" id="CAF3978124.1"/>
    </source>
</evidence>
<reference evidence="1" key="1">
    <citation type="submission" date="2021-02" db="EMBL/GenBank/DDBJ databases">
        <authorList>
            <person name="Nowell W R."/>
        </authorList>
    </citation>
    <scope>NUCLEOTIDE SEQUENCE</scope>
</reference>
<accession>A0A814XC04</accession>
<dbReference type="OrthoDB" id="9990847at2759"/>
<keyword evidence="3" id="KW-1185">Reference proteome</keyword>
<dbReference type="Proteomes" id="UP000663829">
    <property type="component" value="Unassembled WGS sequence"/>
</dbReference>
<dbReference type="EMBL" id="CAJNOQ010009054">
    <property type="protein sequence ID" value="CAF1214253.1"/>
    <property type="molecule type" value="Genomic_DNA"/>
</dbReference>
<name>A0A814XC04_9BILA</name>
<organism evidence="1 3">
    <name type="scientific">Didymodactylos carnosus</name>
    <dbReference type="NCBI Taxonomy" id="1234261"/>
    <lineage>
        <taxon>Eukaryota</taxon>
        <taxon>Metazoa</taxon>
        <taxon>Spiralia</taxon>
        <taxon>Gnathifera</taxon>
        <taxon>Rotifera</taxon>
        <taxon>Eurotatoria</taxon>
        <taxon>Bdelloidea</taxon>
        <taxon>Philodinida</taxon>
        <taxon>Philodinidae</taxon>
        <taxon>Didymodactylos</taxon>
    </lineage>
</organism>
<gene>
    <name evidence="1" type="ORF">GPM918_LOCUS24371</name>
    <name evidence="2" type="ORF">SRO942_LOCUS24367</name>
</gene>
<evidence type="ECO:0000313" key="1">
    <source>
        <dbReference type="EMBL" id="CAF1214253.1"/>
    </source>
</evidence>
<dbReference type="AlphaFoldDB" id="A0A814XC04"/>